<feature type="region of interest" description="Disordered" evidence="6">
    <location>
        <begin position="58"/>
        <end position="104"/>
    </location>
</feature>
<feature type="compositionally biased region" description="Low complexity" evidence="6">
    <location>
        <begin position="930"/>
        <end position="944"/>
    </location>
</feature>
<feature type="compositionally biased region" description="Pro residues" evidence="6">
    <location>
        <begin position="541"/>
        <end position="555"/>
    </location>
</feature>
<dbReference type="GO" id="GO:0003723">
    <property type="term" value="F:RNA binding"/>
    <property type="evidence" value="ECO:0007669"/>
    <property type="project" value="TreeGrafter"/>
</dbReference>
<evidence type="ECO:0000313" key="9">
    <source>
        <dbReference type="Proteomes" id="UP001208570"/>
    </source>
</evidence>
<dbReference type="SMART" id="SM00581">
    <property type="entry name" value="PSP"/>
    <property type="match status" value="1"/>
</dbReference>
<protein>
    <recommendedName>
        <fullName evidence="7">PSP proline-rich domain-containing protein</fullName>
    </recommendedName>
</protein>
<keyword evidence="4" id="KW-0862">Zinc</keyword>
<reference evidence="8" key="1">
    <citation type="journal article" date="2023" name="Mol. Biol. Evol.">
        <title>Third-Generation Sequencing Reveals the Adaptive Role of the Epigenome in Three Deep-Sea Polychaetes.</title>
        <authorList>
            <person name="Perez M."/>
            <person name="Aroh O."/>
            <person name="Sun Y."/>
            <person name="Lan Y."/>
            <person name="Juniper S.K."/>
            <person name="Young C.R."/>
            <person name="Angers B."/>
            <person name="Qian P.Y."/>
        </authorList>
    </citation>
    <scope>NUCLEOTIDE SEQUENCE</scope>
    <source>
        <strain evidence="8">P08H-3</strain>
    </source>
</reference>
<dbReference type="InterPro" id="IPR052115">
    <property type="entry name" value="NEXT_complex_subunit_ZCCHC8"/>
</dbReference>
<feature type="compositionally biased region" description="Basic and acidic residues" evidence="6">
    <location>
        <begin position="379"/>
        <end position="391"/>
    </location>
</feature>
<evidence type="ECO:0000256" key="4">
    <source>
        <dbReference type="ARBA" id="ARBA00022833"/>
    </source>
</evidence>
<feature type="compositionally biased region" description="Pro residues" evidence="6">
    <location>
        <begin position="692"/>
        <end position="714"/>
    </location>
</feature>
<evidence type="ECO:0000256" key="6">
    <source>
        <dbReference type="SAM" id="MobiDB-lite"/>
    </source>
</evidence>
<feature type="region of interest" description="Disordered" evidence="6">
    <location>
        <begin position="379"/>
        <end position="414"/>
    </location>
</feature>
<evidence type="ECO:0000313" key="8">
    <source>
        <dbReference type="EMBL" id="KAK2170516.1"/>
    </source>
</evidence>
<keyword evidence="2" id="KW-0479">Metal-binding</keyword>
<comment type="caution">
    <text evidence="8">The sequence shown here is derived from an EMBL/GenBank/DDBJ whole genome shotgun (WGS) entry which is preliminary data.</text>
</comment>
<evidence type="ECO:0000256" key="1">
    <source>
        <dbReference type="ARBA" id="ARBA00004123"/>
    </source>
</evidence>
<dbReference type="InterPro" id="IPR006568">
    <property type="entry name" value="PSP_pro-rich"/>
</dbReference>
<dbReference type="PANTHER" id="PTHR13316:SF0">
    <property type="entry name" value="ZINC FINGER CCHC DOMAIN-CONTAINING PROTEIN 8"/>
    <property type="match status" value="1"/>
</dbReference>
<dbReference type="GO" id="GO:0008270">
    <property type="term" value="F:zinc ion binding"/>
    <property type="evidence" value="ECO:0007669"/>
    <property type="project" value="UniProtKB-KW"/>
</dbReference>
<feature type="compositionally biased region" description="Low complexity" evidence="6">
    <location>
        <begin position="556"/>
        <end position="576"/>
    </location>
</feature>
<keyword evidence="9" id="KW-1185">Reference proteome</keyword>
<keyword evidence="5" id="KW-0539">Nucleus</keyword>
<comment type="subcellular location">
    <subcellularLocation>
        <location evidence="1">Nucleus</location>
    </subcellularLocation>
</comment>
<accession>A0AAD9NJF0</accession>
<gene>
    <name evidence="8" type="ORF">LSH36_2g01061</name>
</gene>
<evidence type="ECO:0000259" key="7">
    <source>
        <dbReference type="SMART" id="SM00581"/>
    </source>
</evidence>
<dbReference type="PANTHER" id="PTHR13316">
    <property type="entry name" value="ZINC FINGER, CCHC DOMAIN CONTAINING 8"/>
    <property type="match status" value="1"/>
</dbReference>
<dbReference type="AlphaFoldDB" id="A0AAD9NJF0"/>
<sequence length="996" mass="110276">MADSFSELNLFAEFERTPEPADKILMSKCNADLKRDFTEHVSASDELLGLRVDEGEHGIEDSSVGSRLGVGTEIADGENPPTESEKRRQVTHRQSLRESSDKKSAADIAKLKAELCKLREDCEKLKRHSRLISTSKFGKLEEGPVIQVLYMNNHLSSKCRDMLETVLCRFIHENSHKNFINNQEKGIAPSSLCLDKDNDEVPIPEEKIRQIRTSTVIGCSQMYRQFIIDTMGWPLINNNPEASESWDRPNSRYHVNDPKFSKFKAGCISEELRKAMGLADDQLPIYIYNMRRLGYPPGHFQALTDDSSGIAMFGNDGREISLSGEPVEEGEVEAAIPTSYCVDVTKIIEYPGYNVPLEGGVKDESKLLGKLEFSSRQSKEKMAEKVSEKNRGVKRRSNGDSMPKMKRKRGEEKPINMDISNMEEFVECKPREYCAERYVDCVPLASCQAISQELLEHDMNSYPCATSIHDVFTLPAKSWSNSTGWLSDGIVLPSFNEVSRPLLPPGEIIPPPLPPEEAINPPLPPEEVTLPPLPHEETTFPPLPPEEVTLPPLPPEEIALPPLPLEETTSPPLLSEDATLPLLPLEDTTPPPMPPEIMPPPASPVPATLSLQLSYFGTSSASIEANLAPFSLKETTPVLLPPKETTLLLLPPEKAMPPPLPFEEDILAPENVVLPSLSPVKTTEAAREDILPPLPPEEATLPPLPPEEATPPPVASEEEATLSSQERKNSIWMKTLSEHESSTTTAAAISLRQHCHIENWNKLFPDSYNIQYSDVNNAKVTDTPDSPEINETTVCTQPKLVPLEKENWMESDTVHTMSEMRGPENVEQLYTATTPDSPTDGDTLTLEELQQQKALIKQQLALAEGSDADIEVLDSYEEESIAPTLLPTPIQLPQQKDTPPATPQTSTSRHEHPNTTPLFKTPESSHHLRTPSTGGSLSLSLGTPVIDSGQSVPEAEKFSKGIQQEIPFENLPGATGTFERVKRVLSRLRSQKDNSS</sequence>
<evidence type="ECO:0000256" key="2">
    <source>
        <dbReference type="ARBA" id="ARBA00022723"/>
    </source>
</evidence>
<organism evidence="8 9">
    <name type="scientific">Paralvinella palmiformis</name>
    <dbReference type="NCBI Taxonomy" id="53620"/>
    <lineage>
        <taxon>Eukaryota</taxon>
        <taxon>Metazoa</taxon>
        <taxon>Spiralia</taxon>
        <taxon>Lophotrochozoa</taxon>
        <taxon>Annelida</taxon>
        <taxon>Polychaeta</taxon>
        <taxon>Sedentaria</taxon>
        <taxon>Canalipalpata</taxon>
        <taxon>Terebellida</taxon>
        <taxon>Terebelliformia</taxon>
        <taxon>Alvinellidae</taxon>
        <taxon>Paralvinella</taxon>
    </lineage>
</organism>
<dbReference type="Pfam" id="PF04046">
    <property type="entry name" value="PSP"/>
    <property type="match status" value="1"/>
</dbReference>
<feature type="domain" description="PSP proline-rich" evidence="7">
    <location>
        <begin position="260"/>
        <end position="312"/>
    </location>
</feature>
<dbReference type="GO" id="GO:0071013">
    <property type="term" value="C:catalytic step 2 spliceosome"/>
    <property type="evidence" value="ECO:0007669"/>
    <property type="project" value="TreeGrafter"/>
</dbReference>
<dbReference type="EMBL" id="JAODUP010000002">
    <property type="protein sequence ID" value="KAK2170516.1"/>
    <property type="molecule type" value="Genomic_DNA"/>
</dbReference>
<evidence type="ECO:0000256" key="3">
    <source>
        <dbReference type="ARBA" id="ARBA00022771"/>
    </source>
</evidence>
<keyword evidence="3" id="KW-0863">Zinc-finger</keyword>
<feature type="compositionally biased region" description="Basic and acidic residues" evidence="6">
    <location>
        <begin position="95"/>
        <end position="104"/>
    </location>
</feature>
<evidence type="ECO:0000256" key="5">
    <source>
        <dbReference type="ARBA" id="ARBA00023242"/>
    </source>
</evidence>
<feature type="region of interest" description="Disordered" evidence="6">
    <location>
        <begin position="886"/>
        <end position="957"/>
    </location>
</feature>
<feature type="compositionally biased region" description="Low complexity" evidence="6">
    <location>
        <begin position="886"/>
        <end position="895"/>
    </location>
</feature>
<name>A0AAD9NJF0_9ANNE</name>
<dbReference type="Proteomes" id="UP001208570">
    <property type="component" value="Unassembled WGS sequence"/>
</dbReference>
<feature type="compositionally biased region" description="Pro residues" evidence="6">
    <location>
        <begin position="512"/>
        <end position="525"/>
    </location>
</feature>
<feature type="region of interest" description="Disordered" evidence="6">
    <location>
        <begin position="684"/>
        <end position="728"/>
    </location>
</feature>
<proteinExistence type="predicted"/>
<feature type="region of interest" description="Disordered" evidence="6">
    <location>
        <begin position="512"/>
        <end position="576"/>
    </location>
</feature>